<name>A0A9W4SLR2_9GLOM</name>
<dbReference type="EMBL" id="CAMKVN010001133">
    <property type="protein sequence ID" value="CAI2173921.1"/>
    <property type="molecule type" value="Genomic_DNA"/>
</dbReference>
<accession>A0A9W4SLR2</accession>
<proteinExistence type="predicted"/>
<dbReference type="Pfam" id="PF02221">
    <property type="entry name" value="E1_DerP2_DerF2"/>
    <property type="match status" value="1"/>
</dbReference>
<protein>
    <recommendedName>
        <fullName evidence="1">Phosphatidylglycerol/phosphatidylinositol transfer protein</fullName>
    </recommendedName>
</protein>
<evidence type="ECO:0000313" key="3">
    <source>
        <dbReference type="EMBL" id="CAI2173921.1"/>
    </source>
</evidence>
<dbReference type="Proteomes" id="UP001153678">
    <property type="component" value="Unassembled WGS sequence"/>
</dbReference>
<evidence type="ECO:0000313" key="4">
    <source>
        <dbReference type="Proteomes" id="UP001153678"/>
    </source>
</evidence>
<organism evidence="3 4">
    <name type="scientific">Funneliformis geosporum</name>
    <dbReference type="NCBI Taxonomy" id="1117311"/>
    <lineage>
        <taxon>Eukaryota</taxon>
        <taxon>Fungi</taxon>
        <taxon>Fungi incertae sedis</taxon>
        <taxon>Mucoromycota</taxon>
        <taxon>Glomeromycotina</taxon>
        <taxon>Glomeromycetes</taxon>
        <taxon>Glomerales</taxon>
        <taxon>Glomeraceae</taxon>
        <taxon>Funneliformis</taxon>
    </lineage>
</organism>
<dbReference type="AlphaFoldDB" id="A0A9W4SLR2"/>
<evidence type="ECO:0000259" key="2">
    <source>
        <dbReference type="Pfam" id="PF02221"/>
    </source>
</evidence>
<dbReference type="SUPFAM" id="SSF81296">
    <property type="entry name" value="E set domains"/>
    <property type="match status" value="1"/>
</dbReference>
<dbReference type="InterPro" id="IPR014756">
    <property type="entry name" value="Ig_E-set"/>
</dbReference>
<dbReference type="InterPro" id="IPR003172">
    <property type="entry name" value="ML_dom"/>
</dbReference>
<feature type="non-terminal residue" evidence="3">
    <location>
        <position position="1"/>
    </location>
</feature>
<reference evidence="3" key="1">
    <citation type="submission" date="2022-08" db="EMBL/GenBank/DDBJ databases">
        <authorList>
            <person name="Kallberg Y."/>
            <person name="Tangrot J."/>
            <person name="Rosling A."/>
        </authorList>
    </citation>
    <scope>NUCLEOTIDE SEQUENCE</scope>
    <source>
        <strain evidence="3">Wild A</strain>
    </source>
</reference>
<keyword evidence="4" id="KW-1185">Reference proteome</keyword>
<dbReference type="OrthoDB" id="2322425at2759"/>
<sequence>LTDAYQLYVLYYVDGGEGGNNQNFDICTEIKCPVKAGTKFEMKQNALVPGLPPNGYGIDVGIYNKDYSKMDLIACASAHV</sequence>
<evidence type="ECO:0000256" key="1">
    <source>
        <dbReference type="ARBA" id="ARBA00016056"/>
    </source>
</evidence>
<gene>
    <name evidence="3" type="ORF">FWILDA_LOCUS6330</name>
</gene>
<comment type="caution">
    <text evidence="3">The sequence shown here is derived from an EMBL/GenBank/DDBJ whole genome shotgun (WGS) entry which is preliminary data.</text>
</comment>
<feature type="domain" description="MD-2-related lipid-recognition" evidence="2">
    <location>
        <begin position="23"/>
        <end position="78"/>
    </location>
</feature>